<evidence type="ECO:0000256" key="1">
    <source>
        <dbReference type="SAM" id="Phobius"/>
    </source>
</evidence>
<evidence type="ECO:0000313" key="3">
    <source>
        <dbReference type="Proteomes" id="UP001595882"/>
    </source>
</evidence>
<comment type="caution">
    <text evidence="2">The sequence shown here is derived from an EMBL/GenBank/DDBJ whole genome shotgun (WGS) entry which is preliminary data.</text>
</comment>
<keyword evidence="1" id="KW-0472">Membrane</keyword>
<keyword evidence="1" id="KW-0812">Transmembrane</keyword>
<reference evidence="3" key="1">
    <citation type="journal article" date="2019" name="Int. J. Syst. Evol. Microbiol.">
        <title>The Global Catalogue of Microorganisms (GCM) 10K type strain sequencing project: providing services to taxonomists for standard genome sequencing and annotation.</title>
        <authorList>
            <consortium name="The Broad Institute Genomics Platform"/>
            <consortium name="The Broad Institute Genome Sequencing Center for Infectious Disease"/>
            <person name="Wu L."/>
            <person name="Ma J."/>
        </authorList>
    </citation>
    <scope>NUCLEOTIDE SEQUENCE [LARGE SCALE GENOMIC DNA]</scope>
    <source>
        <strain evidence="3">CCUG 37865</strain>
    </source>
</reference>
<dbReference type="NCBIfam" id="NF038403">
    <property type="entry name" value="perm_prefix_1"/>
    <property type="match status" value="1"/>
</dbReference>
<feature type="transmembrane region" description="Helical" evidence="1">
    <location>
        <begin position="99"/>
        <end position="121"/>
    </location>
</feature>
<dbReference type="InterPro" id="IPR047928">
    <property type="entry name" value="Perm_prefix_1"/>
</dbReference>
<organism evidence="2 3">
    <name type="scientific">Gracilibacillus xinjiangensis</name>
    <dbReference type="NCBI Taxonomy" id="1193282"/>
    <lineage>
        <taxon>Bacteria</taxon>
        <taxon>Bacillati</taxon>
        <taxon>Bacillota</taxon>
        <taxon>Bacilli</taxon>
        <taxon>Bacillales</taxon>
        <taxon>Bacillaceae</taxon>
        <taxon>Gracilibacillus</taxon>
    </lineage>
</organism>
<evidence type="ECO:0000313" key="2">
    <source>
        <dbReference type="EMBL" id="MFC4402077.1"/>
    </source>
</evidence>
<dbReference type="EMBL" id="JBHSDT010000003">
    <property type="protein sequence ID" value="MFC4402077.1"/>
    <property type="molecule type" value="Genomic_DNA"/>
</dbReference>
<gene>
    <name evidence="2" type="ORF">ACFOY7_03200</name>
</gene>
<feature type="transmembrane region" description="Helical" evidence="1">
    <location>
        <begin position="193"/>
        <end position="215"/>
    </location>
</feature>
<feature type="transmembrane region" description="Helical" evidence="1">
    <location>
        <begin position="221"/>
        <end position="242"/>
    </location>
</feature>
<feature type="transmembrane region" description="Helical" evidence="1">
    <location>
        <begin position="302"/>
        <end position="322"/>
    </location>
</feature>
<keyword evidence="1" id="KW-1133">Transmembrane helix</keyword>
<feature type="transmembrane region" description="Helical" evidence="1">
    <location>
        <begin position="272"/>
        <end position="296"/>
    </location>
</feature>
<feature type="transmembrane region" description="Helical" evidence="1">
    <location>
        <begin position="133"/>
        <end position="156"/>
    </location>
</feature>
<name>A0ABV8WS56_9BACI</name>
<protein>
    <submittedName>
        <fullName evidence="2">Permease prefix domain 1-containing protein</fullName>
    </submittedName>
</protein>
<accession>A0ABV8WS56</accession>
<sequence>MNTIISYLDNMFASLPKSAQMSQLRDELLANMEEKYHELKQMGKTENEAIGIVISEFGNIDEIIEEFGVSTAEDAETQLLLTEAEVDKYLHTTRKSSKWIGVGAVLCIVGASVLVLIIGLMENGLLGGIDDETGIFIGLITMLLFVAIAVGLFIYAGMKLEEFKYISLRDNFDLSIQLKNKLESEQSTYQPNYMLAMIIGVVLIILSPAVLFAVLAFNEQFVNFGVFIMLLLVSIAVYLFVYSGNVYNSYNKILKNQAPKAVASEDHEEDRIISAVAVIVWPLAVIIFLISGLIYGQWHINWIVFPITGLLFAIFSGAYSILVRKNE</sequence>
<proteinExistence type="predicted"/>
<dbReference type="RefSeq" id="WP_390249318.1">
    <property type="nucleotide sequence ID" value="NZ_JBHSDT010000003.1"/>
</dbReference>
<keyword evidence="3" id="KW-1185">Reference proteome</keyword>
<dbReference type="Proteomes" id="UP001595882">
    <property type="component" value="Unassembled WGS sequence"/>
</dbReference>